<keyword evidence="2" id="KW-0325">Glycoprotein</keyword>
<feature type="non-terminal residue" evidence="5">
    <location>
        <position position="399"/>
    </location>
</feature>
<evidence type="ECO:0000256" key="2">
    <source>
        <dbReference type="ARBA" id="ARBA00023180"/>
    </source>
</evidence>
<accession>A0A0N8JW33</accession>
<dbReference type="InterPro" id="IPR014853">
    <property type="entry name" value="VWF/SSPO/ZAN-like_Cys-rich_dom"/>
</dbReference>
<dbReference type="PANTHER" id="PTHR11339">
    <property type="entry name" value="EXTRACELLULAR MATRIX GLYCOPROTEIN RELATED"/>
    <property type="match status" value="1"/>
</dbReference>
<dbReference type="GO" id="GO:0031012">
    <property type="term" value="C:extracellular matrix"/>
    <property type="evidence" value="ECO:0007669"/>
    <property type="project" value="TreeGrafter"/>
</dbReference>
<dbReference type="InterPro" id="IPR050780">
    <property type="entry name" value="Mucin_vWF_Thrombospondin_sf"/>
</dbReference>
<dbReference type="InterPro" id="IPR001846">
    <property type="entry name" value="VWF_type-D"/>
</dbReference>
<proteinExistence type="predicted"/>
<dbReference type="PANTHER" id="PTHR11339:SF408">
    <property type="entry name" value="MUCIN-5B"/>
    <property type="match status" value="1"/>
</dbReference>
<feature type="domain" description="VWFD" evidence="4">
    <location>
        <begin position="86"/>
        <end position="261"/>
    </location>
</feature>
<keyword evidence="1" id="KW-1015">Disulfide bond</keyword>
<sequence>MGLWKDVQPPKKGCGEVGDEGEKRPSSAPKPHLSSSSWSTLDVPWDEWYKTQSSGNPANAAEQVNIIHTMTKIPMIAGVRPAHNGQVCSTWGNYHFKTFDGDVFQLPSSCNYILTSLCKSTYEDFNIQMRRQVVGDQPTISKITMKLDGTVVELSKGSVNVDGKTVTLPYNHNGVLIEKTPSYIKVTAKLGLTAIWNEEDSLMVEMDNKYRNQTCGLCGDFNGVQIYDEFIRKVCEHLLSSPAFSSCKGLIPTDSFIKACVADMCQCDSNSTSCLCNTMSEYSRQCVHAGGTPRQWRTAQFCAKSCPFNMEYQECGIPCLDTCSNPERGQLCEDHCTDGCFCPPVAKLLMSNSTCSGGQWSCQDEDCPQTCSVEGGSHITTYDGKRYNFHGDCSYVLSK</sequence>
<organism evidence="5 6">
    <name type="scientific">Scleropages formosus</name>
    <name type="common">Asian bonytongue</name>
    <name type="synonym">Osteoglossum formosum</name>
    <dbReference type="NCBI Taxonomy" id="113540"/>
    <lineage>
        <taxon>Eukaryota</taxon>
        <taxon>Metazoa</taxon>
        <taxon>Chordata</taxon>
        <taxon>Craniata</taxon>
        <taxon>Vertebrata</taxon>
        <taxon>Euteleostomi</taxon>
        <taxon>Actinopterygii</taxon>
        <taxon>Neopterygii</taxon>
        <taxon>Teleostei</taxon>
        <taxon>Osteoglossocephala</taxon>
        <taxon>Osteoglossomorpha</taxon>
        <taxon>Osteoglossiformes</taxon>
        <taxon>Osteoglossidae</taxon>
        <taxon>Scleropages</taxon>
    </lineage>
</organism>
<dbReference type="Proteomes" id="UP000034805">
    <property type="component" value="Unassembled WGS sequence"/>
</dbReference>
<feature type="compositionally biased region" description="Low complexity" evidence="3">
    <location>
        <begin position="26"/>
        <end position="39"/>
    </location>
</feature>
<protein>
    <recommendedName>
        <fullName evidence="4">VWFD domain-containing protein</fullName>
    </recommendedName>
</protein>
<dbReference type="InterPro" id="IPR036084">
    <property type="entry name" value="Ser_inhib-like_sf"/>
</dbReference>
<dbReference type="CDD" id="cd19941">
    <property type="entry name" value="TIL"/>
    <property type="match status" value="1"/>
</dbReference>
<dbReference type="PROSITE" id="PS51233">
    <property type="entry name" value="VWFD"/>
    <property type="match status" value="2"/>
</dbReference>
<dbReference type="EMBL" id="JARO02011542">
    <property type="protein sequence ID" value="KPP59817.1"/>
    <property type="molecule type" value="Genomic_DNA"/>
</dbReference>
<evidence type="ECO:0000256" key="3">
    <source>
        <dbReference type="SAM" id="MobiDB-lite"/>
    </source>
</evidence>
<feature type="region of interest" description="Disordered" evidence="3">
    <location>
        <begin position="1"/>
        <end position="39"/>
    </location>
</feature>
<dbReference type="Pfam" id="PF00094">
    <property type="entry name" value="VWD"/>
    <property type="match status" value="2"/>
</dbReference>
<dbReference type="Gene3D" id="2.10.25.10">
    <property type="entry name" value="Laminin"/>
    <property type="match status" value="1"/>
</dbReference>
<dbReference type="SMART" id="SM00832">
    <property type="entry name" value="C8"/>
    <property type="match status" value="1"/>
</dbReference>
<dbReference type="SUPFAM" id="SSF57567">
    <property type="entry name" value="Serine protease inhibitors"/>
    <property type="match status" value="1"/>
</dbReference>
<evidence type="ECO:0000259" key="4">
    <source>
        <dbReference type="PROSITE" id="PS51233"/>
    </source>
</evidence>
<reference evidence="5 6" key="1">
    <citation type="submission" date="2015-08" db="EMBL/GenBank/DDBJ databases">
        <title>The genome of the Asian arowana (Scleropages formosus).</title>
        <authorList>
            <person name="Tan M.H."/>
            <person name="Gan H.M."/>
            <person name="Croft L.J."/>
            <person name="Austin C.M."/>
        </authorList>
    </citation>
    <scope>NUCLEOTIDE SEQUENCE [LARGE SCALE GENOMIC DNA]</scope>
    <source>
        <strain evidence="5">Aro1</strain>
    </source>
</reference>
<comment type="caution">
    <text evidence="5">The sequence shown here is derived from an EMBL/GenBank/DDBJ whole genome shotgun (WGS) entry which is preliminary data.</text>
</comment>
<evidence type="ECO:0000313" key="6">
    <source>
        <dbReference type="Proteomes" id="UP000034805"/>
    </source>
</evidence>
<feature type="domain" description="VWFD" evidence="4">
    <location>
        <begin position="369"/>
        <end position="399"/>
    </location>
</feature>
<dbReference type="Pfam" id="PF01826">
    <property type="entry name" value="TIL"/>
    <property type="match status" value="1"/>
</dbReference>
<dbReference type="InterPro" id="IPR002919">
    <property type="entry name" value="TIL_dom"/>
</dbReference>
<evidence type="ECO:0000313" key="5">
    <source>
        <dbReference type="EMBL" id="KPP59817.1"/>
    </source>
</evidence>
<name>A0A0N8JW33_SCLFO</name>
<dbReference type="Pfam" id="PF08742">
    <property type="entry name" value="C8"/>
    <property type="match status" value="1"/>
</dbReference>
<dbReference type="AlphaFoldDB" id="A0A0N8JW33"/>
<dbReference type="SMART" id="SM00216">
    <property type="entry name" value="VWD"/>
    <property type="match status" value="1"/>
</dbReference>
<dbReference type="GO" id="GO:0005615">
    <property type="term" value="C:extracellular space"/>
    <property type="evidence" value="ECO:0007669"/>
    <property type="project" value="TreeGrafter"/>
</dbReference>
<dbReference type="STRING" id="113540.ENSSFOP00015035844"/>
<gene>
    <name evidence="5" type="ORF">Z043_122229</name>
</gene>
<evidence type="ECO:0000256" key="1">
    <source>
        <dbReference type="ARBA" id="ARBA00023157"/>
    </source>
</evidence>